<protein>
    <submittedName>
        <fullName evidence="1">Uncharacterized protein</fullName>
    </submittedName>
</protein>
<keyword evidence="2" id="KW-1185">Reference proteome</keyword>
<dbReference type="InParanoid" id="E1ZZ05"/>
<gene>
    <name evidence="1" type="ORF">EAG_01906</name>
</gene>
<proteinExistence type="predicted"/>
<dbReference type="AlphaFoldDB" id="E1ZZ05"/>
<evidence type="ECO:0000313" key="2">
    <source>
        <dbReference type="Proteomes" id="UP000000311"/>
    </source>
</evidence>
<sequence length="154" mass="16988">MKEALDCSNYSTVYRIRHCLPAHDEGRDSAPLPAIAIFTFRRAPAGNFEVSLKKRKVYSMALESQISKKLRLMFGNFFSIDIMLKGKSPVATGPGRVLPMSSIPAYHGAPMYATQRTCSPVLSRLRLADPATPVSMPRCTRPPLSTLTSSMPEI</sequence>
<reference evidence="1 2" key="1">
    <citation type="journal article" date="2010" name="Science">
        <title>Genomic comparison of the ants Camponotus floridanus and Harpegnathos saltator.</title>
        <authorList>
            <person name="Bonasio R."/>
            <person name="Zhang G."/>
            <person name="Ye C."/>
            <person name="Mutti N.S."/>
            <person name="Fang X."/>
            <person name="Qin N."/>
            <person name="Donahue G."/>
            <person name="Yang P."/>
            <person name="Li Q."/>
            <person name="Li C."/>
            <person name="Zhang P."/>
            <person name="Huang Z."/>
            <person name="Berger S.L."/>
            <person name="Reinberg D."/>
            <person name="Wang J."/>
            <person name="Liebig J."/>
        </authorList>
    </citation>
    <scope>NUCLEOTIDE SEQUENCE [LARGE SCALE GENOMIC DNA]</scope>
    <source>
        <strain evidence="2">C129</strain>
    </source>
</reference>
<evidence type="ECO:0000313" key="1">
    <source>
        <dbReference type="EMBL" id="EFN73585.1"/>
    </source>
</evidence>
<dbReference type="EMBL" id="GL435245">
    <property type="protein sequence ID" value="EFN73585.1"/>
    <property type="molecule type" value="Genomic_DNA"/>
</dbReference>
<name>E1ZZ05_CAMFO</name>
<dbReference type="Proteomes" id="UP000000311">
    <property type="component" value="Unassembled WGS sequence"/>
</dbReference>
<accession>E1ZZ05</accession>
<organism evidence="2">
    <name type="scientific">Camponotus floridanus</name>
    <name type="common">Florida carpenter ant</name>
    <dbReference type="NCBI Taxonomy" id="104421"/>
    <lineage>
        <taxon>Eukaryota</taxon>
        <taxon>Metazoa</taxon>
        <taxon>Ecdysozoa</taxon>
        <taxon>Arthropoda</taxon>
        <taxon>Hexapoda</taxon>
        <taxon>Insecta</taxon>
        <taxon>Pterygota</taxon>
        <taxon>Neoptera</taxon>
        <taxon>Endopterygota</taxon>
        <taxon>Hymenoptera</taxon>
        <taxon>Apocrita</taxon>
        <taxon>Aculeata</taxon>
        <taxon>Formicoidea</taxon>
        <taxon>Formicidae</taxon>
        <taxon>Formicinae</taxon>
        <taxon>Camponotus</taxon>
    </lineage>
</organism>